<dbReference type="RefSeq" id="WP_035175628.1">
    <property type="nucleotide sequence ID" value="NZ_CP020867.1"/>
</dbReference>
<evidence type="ECO:0000313" key="3">
    <source>
        <dbReference type="Proteomes" id="UP000192902"/>
    </source>
</evidence>
<dbReference type="Proteomes" id="UP000192902">
    <property type="component" value="Chromosome"/>
</dbReference>
<sequence length="66" mass="7857">MKIFSMYILLLSLSYGLFADTNSYDNINNKRVYDPNYYDKLSYCNSLPTNFQRQMCRLGLFSQYSL</sequence>
<dbReference type="KEGG" id="ccun:CCUN_1426"/>
<gene>
    <name evidence="2" type="ORF">CCUN_1426</name>
</gene>
<dbReference type="STRING" id="1121267.CCUN_1426"/>
<dbReference type="EMBL" id="CP020867">
    <property type="protein sequence ID" value="ARJ57014.1"/>
    <property type="molecule type" value="Genomic_DNA"/>
</dbReference>
<evidence type="ECO:0000256" key="1">
    <source>
        <dbReference type="SAM" id="SignalP"/>
    </source>
</evidence>
<reference evidence="2 3" key="1">
    <citation type="submission" date="2017-04" db="EMBL/GenBank/DDBJ databases">
        <title>Complete genome sequence of the Campylobacter cuniculorum type strain LMG24588.</title>
        <authorList>
            <person name="Miller W.G."/>
            <person name="Yee E."/>
            <person name="Revez J."/>
            <person name="Bono J.L."/>
            <person name="Rossi M."/>
        </authorList>
    </citation>
    <scope>NUCLEOTIDE SEQUENCE [LARGE SCALE GENOMIC DNA]</scope>
    <source>
        <strain evidence="2 3">LMG 24588</strain>
    </source>
</reference>
<name>A0A1W6BY53_9BACT</name>
<organism evidence="2 3">
    <name type="scientific">Campylobacter cuniculorum DSM 23162 = LMG 24588</name>
    <dbReference type="NCBI Taxonomy" id="1121267"/>
    <lineage>
        <taxon>Bacteria</taxon>
        <taxon>Pseudomonadati</taxon>
        <taxon>Campylobacterota</taxon>
        <taxon>Epsilonproteobacteria</taxon>
        <taxon>Campylobacterales</taxon>
        <taxon>Campylobacteraceae</taxon>
        <taxon>Campylobacter</taxon>
    </lineage>
</organism>
<keyword evidence="1" id="KW-0732">Signal</keyword>
<proteinExistence type="predicted"/>
<dbReference type="AlphaFoldDB" id="A0A1W6BY53"/>
<evidence type="ECO:0000313" key="2">
    <source>
        <dbReference type="EMBL" id="ARJ57014.1"/>
    </source>
</evidence>
<feature type="chain" id="PRO_5010889824" evidence="1">
    <location>
        <begin position="20"/>
        <end position="66"/>
    </location>
</feature>
<protein>
    <submittedName>
        <fullName evidence="2">Uncharacterized protein</fullName>
    </submittedName>
</protein>
<feature type="signal peptide" evidence="1">
    <location>
        <begin position="1"/>
        <end position="19"/>
    </location>
</feature>
<accession>A0A1W6BY53</accession>